<keyword evidence="3" id="KW-1185">Reference proteome</keyword>
<gene>
    <name evidence="1" type="ordered locus">MTR_3g085155</name>
</gene>
<organism evidence="1 3">
    <name type="scientific">Medicago truncatula</name>
    <name type="common">Barrel medic</name>
    <name type="synonym">Medicago tribuloides</name>
    <dbReference type="NCBI Taxonomy" id="3880"/>
    <lineage>
        <taxon>Eukaryota</taxon>
        <taxon>Viridiplantae</taxon>
        <taxon>Streptophyta</taxon>
        <taxon>Embryophyta</taxon>
        <taxon>Tracheophyta</taxon>
        <taxon>Spermatophyta</taxon>
        <taxon>Magnoliopsida</taxon>
        <taxon>eudicotyledons</taxon>
        <taxon>Gunneridae</taxon>
        <taxon>Pentapetalae</taxon>
        <taxon>rosids</taxon>
        <taxon>fabids</taxon>
        <taxon>Fabales</taxon>
        <taxon>Fabaceae</taxon>
        <taxon>Papilionoideae</taxon>
        <taxon>50 kb inversion clade</taxon>
        <taxon>NPAAA clade</taxon>
        <taxon>Hologalegina</taxon>
        <taxon>IRL clade</taxon>
        <taxon>Trifolieae</taxon>
        <taxon>Medicago</taxon>
    </lineage>
</organism>
<reference evidence="1 3" key="2">
    <citation type="journal article" date="2014" name="BMC Genomics">
        <title>An improved genome release (version Mt4.0) for the model legume Medicago truncatula.</title>
        <authorList>
            <person name="Tang H."/>
            <person name="Krishnakumar V."/>
            <person name="Bidwell S."/>
            <person name="Rosen B."/>
            <person name="Chan A."/>
            <person name="Zhou S."/>
            <person name="Gentzbittel L."/>
            <person name="Childs K.L."/>
            <person name="Yandell M."/>
            <person name="Gundlach H."/>
            <person name="Mayer K.F."/>
            <person name="Schwartz D.C."/>
            <person name="Town C.D."/>
        </authorList>
    </citation>
    <scope>GENOME REANNOTATION</scope>
    <source>
        <strain evidence="1">A17</strain>
        <strain evidence="2 3">cv. Jemalong A17</strain>
    </source>
</reference>
<dbReference type="EMBL" id="CM001219">
    <property type="protein sequence ID" value="KEH35251.1"/>
    <property type="molecule type" value="Genomic_DNA"/>
</dbReference>
<dbReference type="AlphaFoldDB" id="A0A072V0L6"/>
<reference evidence="1 3" key="1">
    <citation type="journal article" date="2011" name="Nature">
        <title>The Medicago genome provides insight into the evolution of rhizobial symbioses.</title>
        <authorList>
            <person name="Young N.D."/>
            <person name="Debelle F."/>
            <person name="Oldroyd G.E."/>
            <person name="Geurts R."/>
            <person name="Cannon S.B."/>
            <person name="Udvardi M.K."/>
            <person name="Benedito V.A."/>
            <person name="Mayer K.F."/>
            <person name="Gouzy J."/>
            <person name="Schoof H."/>
            <person name="Van de Peer Y."/>
            <person name="Proost S."/>
            <person name="Cook D.R."/>
            <person name="Meyers B.C."/>
            <person name="Spannagl M."/>
            <person name="Cheung F."/>
            <person name="De Mita S."/>
            <person name="Krishnakumar V."/>
            <person name="Gundlach H."/>
            <person name="Zhou S."/>
            <person name="Mudge J."/>
            <person name="Bharti A.K."/>
            <person name="Murray J.D."/>
            <person name="Naoumkina M.A."/>
            <person name="Rosen B."/>
            <person name="Silverstein K.A."/>
            <person name="Tang H."/>
            <person name="Rombauts S."/>
            <person name="Zhao P.X."/>
            <person name="Zhou P."/>
            <person name="Barbe V."/>
            <person name="Bardou P."/>
            <person name="Bechner M."/>
            <person name="Bellec A."/>
            <person name="Berger A."/>
            <person name="Berges H."/>
            <person name="Bidwell S."/>
            <person name="Bisseling T."/>
            <person name="Choisne N."/>
            <person name="Couloux A."/>
            <person name="Denny R."/>
            <person name="Deshpande S."/>
            <person name="Dai X."/>
            <person name="Doyle J.J."/>
            <person name="Dudez A.M."/>
            <person name="Farmer A.D."/>
            <person name="Fouteau S."/>
            <person name="Franken C."/>
            <person name="Gibelin C."/>
            <person name="Gish J."/>
            <person name="Goldstein S."/>
            <person name="Gonzalez A.J."/>
            <person name="Green P.J."/>
            <person name="Hallab A."/>
            <person name="Hartog M."/>
            <person name="Hua A."/>
            <person name="Humphray S.J."/>
            <person name="Jeong D.H."/>
            <person name="Jing Y."/>
            <person name="Jocker A."/>
            <person name="Kenton S.M."/>
            <person name="Kim D.J."/>
            <person name="Klee K."/>
            <person name="Lai H."/>
            <person name="Lang C."/>
            <person name="Lin S."/>
            <person name="Macmil S.L."/>
            <person name="Magdelenat G."/>
            <person name="Matthews L."/>
            <person name="McCorrison J."/>
            <person name="Monaghan E.L."/>
            <person name="Mun J.H."/>
            <person name="Najar F.Z."/>
            <person name="Nicholson C."/>
            <person name="Noirot C."/>
            <person name="O'Bleness M."/>
            <person name="Paule C.R."/>
            <person name="Poulain J."/>
            <person name="Prion F."/>
            <person name="Qin B."/>
            <person name="Qu C."/>
            <person name="Retzel E.F."/>
            <person name="Riddle C."/>
            <person name="Sallet E."/>
            <person name="Samain S."/>
            <person name="Samson N."/>
            <person name="Sanders I."/>
            <person name="Saurat O."/>
            <person name="Scarpelli C."/>
            <person name="Schiex T."/>
            <person name="Segurens B."/>
            <person name="Severin A.J."/>
            <person name="Sherrier D.J."/>
            <person name="Shi R."/>
            <person name="Sims S."/>
            <person name="Singer S.R."/>
            <person name="Sinharoy S."/>
            <person name="Sterck L."/>
            <person name="Viollet A."/>
            <person name="Wang B.B."/>
            <person name="Wang K."/>
            <person name="Wang M."/>
            <person name="Wang X."/>
            <person name="Warfsmann J."/>
            <person name="Weissenbach J."/>
            <person name="White D.D."/>
            <person name="White J.D."/>
            <person name="Wiley G.B."/>
            <person name="Wincker P."/>
            <person name="Xing Y."/>
            <person name="Yang L."/>
            <person name="Yao Z."/>
            <person name="Ying F."/>
            <person name="Zhai J."/>
            <person name="Zhou L."/>
            <person name="Zuber A."/>
            <person name="Denarie J."/>
            <person name="Dixon R.A."/>
            <person name="May G.D."/>
            <person name="Schwartz D.C."/>
            <person name="Rogers J."/>
            <person name="Quetier F."/>
            <person name="Town C.D."/>
            <person name="Roe B.A."/>
        </authorList>
    </citation>
    <scope>NUCLEOTIDE SEQUENCE [LARGE SCALE GENOMIC DNA]</scope>
    <source>
        <strain evidence="1">A17</strain>
        <strain evidence="2 3">cv. Jemalong A17</strain>
    </source>
</reference>
<accession>A0A072V0L6</accession>
<protein>
    <submittedName>
        <fullName evidence="1 2">Uncharacterized protein</fullName>
    </submittedName>
</protein>
<dbReference type="HOGENOM" id="CLU_3071695_0_0_1"/>
<proteinExistence type="predicted"/>
<dbReference type="Proteomes" id="UP000002051">
    <property type="component" value="Chromosome 3"/>
</dbReference>
<sequence>MGVVALMMHLSSLNGGQGSVCRIDSDRIDSERIDFDRIDSDRIDLCLDAIMQN</sequence>
<reference evidence="2" key="3">
    <citation type="submission" date="2015-04" db="UniProtKB">
        <authorList>
            <consortium name="EnsemblPlants"/>
        </authorList>
    </citation>
    <scope>IDENTIFICATION</scope>
    <source>
        <strain evidence="2">cv. Jemalong A17</strain>
    </source>
</reference>
<dbReference type="EnsemblPlants" id="KEH35251">
    <property type="protein sequence ID" value="KEH35251"/>
    <property type="gene ID" value="MTR_3g085155"/>
</dbReference>
<evidence type="ECO:0000313" key="3">
    <source>
        <dbReference type="Proteomes" id="UP000002051"/>
    </source>
</evidence>
<evidence type="ECO:0000313" key="1">
    <source>
        <dbReference type="EMBL" id="KEH35251.1"/>
    </source>
</evidence>
<evidence type="ECO:0000313" key="2">
    <source>
        <dbReference type="EnsemblPlants" id="KEH35251"/>
    </source>
</evidence>
<name>A0A072V0L6_MEDTR</name>